<feature type="domain" description="ORC1/DEAH AAA+ ATPase" evidence="2">
    <location>
        <begin position="151"/>
        <end position="284"/>
    </location>
</feature>
<organism evidence="3 4">
    <name type="scientific">Dermacoccus abyssi</name>
    <dbReference type="NCBI Taxonomy" id="322596"/>
    <lineage>
        <taxon>Bacteria</taxon>
        <taxon>Bacillati</taxon>
        <taxon>Actinomycetota</taxon>
        <taxon>Actinomycetes</taxon>
        <taxon>Micrococcales</taxon>
        <taxon>Dermacoccaceae</taxon>
        <taxon>Dermacoccus</taxon>
    </lineage>
</organism>
<feature type="region of interest" description="Disordered" evidence="1">
    <location>
        <begin position="1"/>
        <end position="57"/>
    </location>
</feature>
<dbReference type="InterPro" id="IPR049945">
    <property type="entry name" value="AAA_22"/>
</dbReference>
<dbReference type="EMBL" id="CP043031">
    <property type="protein sequence ID" value="QEH92531.1"/>
    <property type="molecule type" value="Genomic_DNA"/>
</dbReference>
<evidence type="ECO:0000259" key="2">
    <source>
        <dbReference type="Pfam" id="PF13401"/>
    </source>
</evidence>
<keyword evidence="3" id="KW-0067">ATP-binding</keyword>
<proteinExistence type="predicted"/>
<keyword evidence="3" id="KW-0547">Nucleotide-binding</keyword>
<evidence type="ECO:0000313" key="4">
    <source>
        <dbReference type="Proteomes" id="UP000323565"/>
    </source>
</evidence>
<name>A0ABX5Z6G7_9MICO</name>
<keyword evidence="4" id="KW-1185">Reference proteome</keyword>
<feature type="compositionally biased region" description="Low complexity" evidence="1">
    <location>
        <begin position="1"/>
        <end position="27"/>
    </location>
</feature>
<gene>
    <name evidence="3" type="ORF">FV141_02490</name>
</gene>
<dbReference type="GO" id="GO:0005524">
    <property type="term" value="F:ATP binding"/>
    <property type="evidence" value="ECO:0007669"/>
    <property type="project" value="UniProtKB-KW"/>
</dbReference>
<dbReference type="Proteomes" id="UP000323565">
    <property type="component" value="Chromosome"/>
</dbReference>
<protein>
    <submittedName>
        <fullName evidence="3">ATP-binding protein</fullName>
    </submittedName>
</protein>
<sequence>MTTLPTWTSSSGTTRSARTTAAWRCSTNEQDQPSPIPVGSLERRTHEDGGDDASSANPWAEWLTLHGTSRYSLGTKRGWIDFVNGAPREDFATLSRSEMDELDGESLVDYNEVRGVWHANAPVIKTPQLQRVNGIFEQVLASSHRDGDSLRGSVLLDSLPGLGKTTAATRFGRTFDRRQRRRYGHLTAYGSPRLPVAFIALTANMSLKNLNQKLLRFYDHPAAGRATRAELGDLAVDCVATAETRLIILDDLHFINFNHRNGMDLSNHLKWLANEMPATFVYVGVGLSQKQFFDEGLHHSEAAYAQTSRRATRCTMAPFNIKTDGGMRAWVAMLQVFEGRIKLADAQPGCLTEQAQEILRRTQGYMVSVTNLIDRACSLAISTGAETIDSRILASVVVDNAAEDASTG</sequence>
<reference evidence="3 4" key="1">
    <citation type="submission" date="2019-08" db="EMBL/GenBank/DDBJ databases">
        <title>Dermacoccus abyssi strain HZAU 226, whole genome Nanopore sequencing project.</title>
        <authorList>
            <person name="Guo A."/>
            <person name="Zhang X."/>
            <person name="Ruan Y."/>
            <person name="Liu W."/>
            <person name="Chen Q."/>
            <person name="Gu L."/>
        </authorList>
    </citation>
    <scope>NUCLEOTIDE SEQUENCE [LARGE SCALE GENOMIC DNA]</scope>
    <source>
        <strain evidence="3 4">HZAU 226</strain>
    </source>
</reference>
<evidence type="ECO:0000256" key="1">
    <source>
        <dbReference type="SAM" id="MobiDB-lite"/>
    </source>
</evidence>
<dbReference type="Pfam" id="PF13401">
    <property type="entry name" value="AAA_22"/>
    <property type="match status" value="1"/>
</dbReference>
<dbReference type="SUPFAM" id="SSF52540">
    <property type="entry name" value="P-loop containing nucleoside triphosphate hydrolases"/>
    <property type="match status" value="1"/>
</dbReference>
<accession>A0ABX5Z6G7</accession>
<dbReference type="InterPro" id="IPR027417">
    <property type="entry name" value="P-loop_NTPase"/>
</dbReference>
<evidence type="ECO:0000313" key="3">
    <source>
        <dbReference type="EMBL" id="QEH92531.1"/>
    </source>
</evidence>